<dbReference type="PANTHER" id="PTHR24370:SF10">
    <property type="entry name" value="LEUCINE-RICH REPEAT AND WD REPEAT-CONTAINING PROTEIN 1"/>
    <property type="match status" value="1"/>
</dbReference>
<gene>
    <name evidence="2" type="ORF">JBS370_LOCUS11511</name>
    <name evidence="1" type="ORF">ZHD862_LOCUS20093</name>
</gene>
<name>A0A814SQG2_9BILA</name>
<evidence type="ECO:0000313" key="2">
    <source>
        <dbReference type="EMBL" id="CAF3732681.1"/>
    </source>
</evidence>
<comment type="caution">
    <text evidence="1">The sequence shown here is derived from an EMBL/GenBank/DDBJ whole genome shotgun (WGS) entry which is preliminary data.</text>
</comment>
<dbReference type="Proteomes" id="UP000663836">
    <property type="component" value="Unassembled WGS sequence"/>
</dbReference>
<sequence length="664" mass="77038">MSSPSKRLRKHSQNEFISLMISSKRLPSLSSSYNQITELNLSNLQLIKIDSFPFEYLPKLISLDLSYNQLISINFDWSKSHENFIEILNISHNKLETLLFLKDFKYLKTLNVTENLFGNIEKFLLLYLCPTIEHLIDSNYDQIDDNQLKLDQWLQLIETKIDRLWSLSYYDKYKQESINDKNNYIVKTLLDDFHHAMIKIFEKHSNFSQIHLSPLGNYLIGKKINELCQSLPKKNQSKKSFKTHLTDDFNDLKMNTKIYFEPIKFLRCHQTSDNDLTTISVRMCAFEPNTSNNILASCGGQKICFINCDTCEVTHLYEVSSLRSTITPIGRKIKDKNDKINAEYFSCLCWIEIPQENENLKVLAVGATNGHIYLLSHQWKIMFGHIELPNSSISCLTWHSTDPSTLVIGSYHSVRYINIQSYIDRLLSFIRKKTSSTAQFDYVESAMFINKISSTYVYNFDNGDDTILHITDLLFYSLSKTNILLLVGTTSGLFIIKNQTPIQLKFPKSICTSGEYIESIRLIDNQTHLIGINILGFDQIYCFDLEQSLLNQQLHIILTLPNPYRQIPTKMAICLINNENDHTSTTMSFECIIGSDHGSFFYHQIRMNSINKKLKKPTFDNKRYEISWPQIRNSTIPSLLSASLNDNYLCLTTNNNLICIYKRK</sequence>
<dbReference type="Gene3D" id="2.130.10.10">
    <property type="entry name" value="YVTN repeat-like/Quinoprotein amine dehydrogenase"/>
    <property type="match status" value="1"/>
</dbReference>
<dbReference type="InterPro" id="IPR032675">
    <property type="entry name" value="LRR_dom_sf"/>
</dbReference>
<dbReference type="EMBL" id="CAJNOT010001125">
    <property type="protein sequence ID" value="CAF1149583.1"/>
    <property type="molecule type" value="Genomic_DNA"/>
</dbReference>
<dbReference type="AlphaFoldDB" id="A0A814SQG2"/>
<dbReference type="PANTHER" id="PTHR24370">
    <property type="entry name" value="OPTICIN"/>
    <property type="match status" value="1"/>
</dbReference>
<evidence type="ECO:0000313" key="3">
    <source>
        <dbReference type="Proteomes" id="UP000663864"/>
    </source>
</evidence>
<dbReference type="GO" id="GO:0005664">
    <property type="term" value="C:nuclear origin of replication recognition complex"/>
    <property type="evidence" value="ECO:0007669"/>
    <property type="project" value="TreeGrafter"/>
</dbReference>
<proteinExistence type="predicted"/>
<evidence type="ECO:0008006" key="4">
    <source>
        <dbReference type="Google" id="ProtNLM"/>
    </source>
</evidence>
<accession>A0A814SQG2</accession>
<dbReference type="GO" id="GO:0071169">
    <property type="term" value="P:establishment of protein localization to chromatin"/>
    <property type="evidence" value="ECO:0007669"/>
    <property type="project" value="TreeGrafter"/>
</dbReference>
<dbReference type="GO" id="GO:0006325">
    <property type="term" value="P:chromatin organization"/>
    <property type="evidence" value="ECO:0007669"/>
    <property type="project" value="TreeGrafter"/>
</dbReference>
<dbReference type="Gene3D" id="3.80.10.10">
    <property type="entry name" value="Ribonuclease Inhibitor"/>
    <property type="match status" value="1"/>
</dbReference>
<dbReference type="InterPro" id="IPR036322">
    <property type="entry name" value="WD40_repeat_dom_sf"/>
</dbReference>
<dbReference type="InterPro" id="IPR052489">
    <property type="entry name" value="LRWD1"/>
</dbReference>
<protein>
    <recommendedName>
        <fullName evidence="4">Leucine-rich repeat and WD repeat-containing protein</fullName>
    </recommendedName>
</protein>
<dbReference type="EMBL" id="CAJOBD010000890">
    <property type="protein sequence ID" value="CAF3732681.1"/>
    <property type="molecule type" value="Genomic_DNA"/>
</dbReference>
<dbReference type="GO" id="GO:0003682">
    <property type="term" value="F:chromatin binding"/>
    <property type="evidence" value="ECO:0007669"/>
    <property type="project" value="TreeGrafter"/>
</dbReference>
<dbReference type="SUPFAM" id="SSF50978">
    <property type="entry name" value="WD40 repeat-like"/>
    <property type="match status" value="1"/>
</dbReference>
<dbReference type="SUPFAM" id="SSF52058">
    <property type="entry name" value="L domain-like"/>
    <property type="match status" value="1"/>
</dbReference>
<reference evidence="1" key="1">
    <citation type="submission" date="2021-02" db="EMBL/GenBank/DDBJ databases">
        <authorList>
            <person name="Nowell W R."/>
        </authorList>
    </citation>
    <scope>NUCLEOTIDE SEQUENCE</scope>
</reference>
<dbReference type="Proteomes" id="UP000663864">
    <property type="component" value="Unassembled WGS sequence"/>
</dbReference>
<dbReference type="InterPro" id="IPR015943">
    <property type="entry name" value="WD40/YVTN_repeat-like_dom_sf"/>
</dbReference>
<evidence type="ECO:0000313" key="1">
    <source>
        <dbReference type="EMBL" id="CAF1149583.1"/>
    </source>
</evidence>
<organism evidence="1 3">
    <name type="scientific">Rotaria sordida</name>
    <dbReference type="NCBI Taxonomy" id="392033"/>
    <lineage>
        <taxon>Eukaryota</taxon>
        <taxon>Metazoa</taxon>
        <taxon>Spiralia</taxon>
        <taxon>Gnathifera</taxon>
        <taxon>Rotifera</taxon>
        <taxon>Eurotatoria</taxon>
        <taxon>Bdelloidea</taxon>
        <taxon>Philodinida</taxon>
        <taxon>Philodinidae</taxon>
        <taxon>Rotaria</taxon>
    </lineage>
</organism>